<sequence>MSQPKITAYLKTYCGWSEGVRAIFRKYGLEWEEKDIIKNPAFRWEMEQKSGQPLSPCVEVNGTMLADISGEEVEKWMVENNLLVSSDTAPDAPINSSCTDEQHAAMARGSVPGQIKFIA</sequence>
<gene>
    <name evidence="2" type="ORF">DES53_106338</name>
</gene>
<dbReference type="Gene3D" id="3.40.30.10">
    <property type="entry name" value="Glutaredoxin"/>
    <property type="match status" value="1"/>
</dbReference>
<reference evidence="2 3" key="1">
    <citation type="submission" date="2018-06" db="EMBL/GenBank/DDBJ databases">
        <title>Genomic Encyclopedia of Type Strains, Phase IV (KMG-IV): sequencing the most valuable type-strain genomes for metagenomic binning, comparative biology and taxonomic classification.</title>
        <authorList>
            <person name="Goeker M."/>
        </authorList>
    </citation>
    <scope>NUCLEOTIDE SEQUENCE [LARGE SCALE GENOMIC DNA]</scope>
    <source>
        <strain evidence="2 3">DSM 25532</strain>
    </source>
</reference>
<comment type="caution">
    <text evidence="2">The sequence shown here is derived from an EMBL/GenBank/DDBJ whole genome shotgun (WGS) entry which is preliminary data.</text>
</comment>
<dbReference type="AlphaFoldDB" id="A0A366HKS7"/>
<dbReference type="SUPFAM" id="SSF52833">
    <property type="entry name" value="Thioredoxin-like"/>
    <property type="match status" value="1"/>
</dbReference>
<evidence type="ECO:0000259" key="1">
    <source>
        <dbReference type="Pfam" id="PF00462"/>
    </source>
</evidence>
<accession>A0A366HKS7</accession>
<organism evidence="2 3">
    <name type="scientific">Roseimicrobium gellanilyticum</name>
    <dbReference type="NCBI Taxonomy" id="748857"/>
    <lineage>
        <taxon>Bacteria</taxon>
        <taxon>Pseudomonadati</taxon>
        <taxon>Verrucomicrobiota</taxon>
        <taxon>Verrucomicrobiia</taxon>
        <taxon>Verrucomicrobiales</taxon>
        <taxon>Verrucomicrobiaceae</taxon>
        <taxon>Roseimicrobium</taxon>
    </lineage>
</organism>
<dbReference type="Pfam" id="PF00462">
    <property type="entry name" value="Glutaredoxin"/>
    <property type="match status" value="1"/>
</dbReference>
<dbReference type="RefSeq" id="WP_113959746.1">
    <property type="nucleotide sequence ID" value="NZ_QNRR01000006.1"/>
</dbReference>
<proteinExistence type="predicted"/>
<dbReference type="Proteomes" id="UP000253426">
    <property type="component" value="Unassembled WGS sequence"/>
</dbReference>
<dbReference type="EMBL" id="QNRR01000006">
    <property type="protein sequence ID" value="RBP42629.1"/>
    <property type="molecule type" value="Genomic_DNA"/>
</dbReference>
<dbReference type="PROSITE" id="PS51354">
    <property type="entry name" value="GLUTAREDOXIN_2"/>
    <property type="match status" value="1"/>
</dbReference>
<dbReference type="InterPro" id="IPR036249">
    <property type="entry name" value="Thioredoxin-like_sf"/>
</dbReference>
<dbReference type="InterPro" id="IPR002109">
    <property type="entry name" value="Glutaredoxin"/>
</dbReference>
<protein>
    <submittedName>
        <fullName evidence="2">Monothiol glutaredoxin</fullName>
    </submittedName>
</protein>
<evidence type="ECO:0000313" key="3">
    <source>
        <dbReference type="Proteomes" id="UP000253426"/>
    </source>
</evidence>
<feature type="domain" description="Glutaredoxin" evidence="1">
    <location>
        <begin position="6"/>
        <end position="63"/>
    </location>
</feature>
<name>A0A366HKS7_9BACT</name>
<dbReference type="OrthoDB" id="9809389at2"/>
<dbReference type="CDD" id="cd02066">
    <property type="entry name" value="GRX_family"/>
    <property type="match status" value="1"/>
</dbReference>
<evidence type="ECO:0000313" key="2">
    <source>
        <dbReference type="EMBL" id="RBP42629.1"/>
    </source>
</evidence>
<keyword evidence="3" id="KW-1185">Reference proteome</keyword>